<keyword evidence="1" id="KW-1133">Transmembrane helix</keyword>
<dbReference type="AlphaFoldDB" id="A0A914E5T9"/>
<organism evidence="2 3">
    <name type="scientific">Acrobeloides nanus</name>
    <dbReference type="NCBI Taxonomy" id="290746"/>
    <lineage>
        <taxon>Eukaryota</taxon>
        <taxon>Metazoa</taxon>
        <taxon>Ecdysozoa</taxon>
        <taxon>Nematoda</taxon>
        <taxon>Chromadorea</taxon>
        <taxon>Rhabditida</taxon>
        <taxon>Tylenchina</taxon>
        <taxon>Cephalobomorpha</taxon>
        <taxon>Cephaloboidea</taxon>
        <taxon>Cephalobidae</taxon>
        <taxon>Acrobeloides</taxon>
    </lineage>
</organism>
<evidence type="ECO:0000313" key="3">
    <source>
        <dbReference type="WBParaSite" id="ACRNAN_scaffold5896.g29929.t1"/>
    </source>
</evidence>
<protein>
    <submittedName>
        <fullName evidence="3">Uncharacterized protein</fullName>
    </submittedName>
</protein>
<sequence length="103" mass="11620">MRGVCGSIFILSFLGLILIVNGRSEHKKGNETEFMKNPRCSLSSYRNGSECPKADDLFYYECCGEPKHECCTRLQVTFVLIMLSIVVLALLTWLCCCCCCCRC</sequence>
<evidence type="ECO:0000256" key="1">
    <source>
        <dbReference type="SAM" id="Phobius"/>
    </source>
</evidence>
<keyword evidence="1" id="KW-0812">Transmembrane</keyword>
<evidence type="ECO:0000313" key="2">
    <source>
        <dbReference type="Proteomes" id="UP000887540"/>
    </source>
</evidence>
<dbReference type="PANTHER" id="PTHR34149">
    <property type="entry name" value="PROTEIN CBG11905-RELATED"/>
    <property type="match status" value="1"/>
</dbReference>
<accession>A0A914E5T9</accession>
<dbReference type="Proteomes" id="UP000887540">
    <property type="component" value="Unplaced"/>
</dbReference>
<feature type="transmembrane region" description="Helical" evidence="1">
    <location>
        <begin position="76"/>
        <end position="94"/>
    </location>
</feature>
<dbReference type="PANTHER" id="PTHR34149:SF9">
    <property type="entry name" value="PROTEIN CBG09996"/>
    <property type="match status" value="1"/>
</dbReference>
<keyword evidence="2" id="KW-1185">Reference proteome</keyword>
<feature type="transmembrane region" description="Helical" evidence="1">
    <location>
        <begin position="6"/>
        <end position="22"/>
    </location>
</feature>
<dbReference type="WBParaSite" id="ACRNAN_scaffold5896.g29929.t1">
    <property type="protein sequence ID" value="ACRNAN_scaffold5896.g29929.t1"/>
    <property type="gene ID" value="ACRNAN_scaffold5896.g29929"/>
</dbReference>
<dbReference type="Pfam" id="PF10853">
    <property type="entry name" value="DUF2650"/>
    <property type="match status" value="1"/>
</dbReference>
<proteinExistence type="predicted"/>
<reference evidence="3" key="1">
    <citation type="submission" date="2022-11" db="UniProtKB">
        <authorList>
            <consortium name="WormBaseParasite"/>
        </authorList>
    </citation>
    <scope>IDENTIFICATION</scope>
</reference>
<dbReference type="InterPro" id="IPR022559">
    <property type="entry name" value="SUP-1-like"/>
</dbReference>
<name>A0A914E5T9_9BILA</name>
<keyword evidence="1" id="KW-0472">Membrane</keyword>